<dbReference type="RefSeq" id="XP_018709267.1">
    <property type="nucleotide sequence ID" value="XM_018854407.1"/>
</dbReference>
<protein>
    <submittedName>
        <fullName evidence="1">Uncharacterized protein</fullName>
    </submittedName>
</protein>
<dbReference type="GeneID" id="30027383"/>
<accession>A0A1A0GZ15</accession>
<dbReference type="Proteomes" id="UP000092555">
    <property type="component" value="Unassembled WGS sequence"/>
</dbReference>
<proteinExistence type="predicted"/>
<sequence>MHEKRAICSHGPLCVRRFLQTRPRGGVAPCVDAILVTGSFCTARRKHCWLSEESAARPGCRVFGASAFCSAAANSSGPERNFAPAGFVLPGFGALGAGVPMCRTA</sequence>
<evidence type="ECO:0000313" key="2">
    <source>
        <dbReference type="Proteomes" id="UP000092555"/>
    </source>
</evidence>
<comment type="caution">
    <text evidence="1">The sequence shown here is derived from an EMBL/GenBank/DDBJ whole genome shotgun (WGS) entry which is preliminary data.</text>
</comment>
<evidence type="ECO:0000313" key="1">
    <source>
        <dbReference type="EMBL" id="OBA16968.1"/>
    </source>
</evidence>
<dbReference type="EMBL" id="LXTC01000011">
    <property type="protein sequence ID" value="OBA16968.1"/>
    <property type="molecule type" value="Genomic_DNA"/>
</dbReference>
<gene>
    <name evidence="1" type="ORF">METBIDRAFT_136767</name>
</gene>
<reference evidence="1 2" key="1">
    <citation type="submission" date="2016-05" db="EMBL/GenBank/DDBJ databases">
        <title>Comparative genomics of biotechnologically important yeasts.</title>
        <authorList>
            <consortium name="DOE Joint Genome Institute"/>
            <person name="Riley R."/>
            <person name="Haridas S."/>
            <person name="Wolfe K.H."/>
            <person name="Lopes M.R."/>
            <person name="Hittinger C.T."/>
            <person name="Goker M."/>
            <person name="Salamov A."/>
            <person name="Wisecaver J."/>
            <person name="Long T.M."/>
            <person name="Aerts A.L."/>
            <person name="Barry K."/>
            <person name="Choi C."/>
            <person name="Clum A."/>
            <person name="Coughlan A.Y."/>
            <person name="Deshpande S."/>
            <person name="Douglass A.P."/>
            <person name="Hanson S.J."/>
            <person name="Klenk H.-P."/>
            <person name="LaButti K."/>
            <person name="Lapidus A."/>
            <person name="Lindquist E."/>
            <person name="Lipzen A."/>
            <person name="Meier-kolthoff J.P."/>
            <person name="Ohm R.A."/>
            <person name="Otillar R.P."/>
            <person name="Pangilinan J."/>
            <person name="Peng Y."/>
            <person name="Rokas A."/>
            <person name="Rosa C.A."/>
            <person name="Scheuner C."/>
            <person name="Sibirny A.A."/>
            <person name="Slot J.C."/>
            <person name="Stielow J.B."/>
            <person name="Sun H."/>
            <person name="Kurtzman C.P."/>
            <person name="Blackwell M."/>
            <person name="Grigoriev I.V."/>
            <person name="Jeffries T.W."/>
        </authorList>
    </citation>
    <scope>NUCLEOTIDE SEQUENCE [LARGE SCALE GENOMIC DNA]</scope>
    <source>
        <strain evidence="1 2">NRRL YB-4993</strain>
    </source>
</reference>
<keyword evidence="2" id="KW-1185">Reference proteome</keyword>
<organism evidence="1 2">
    <name type="scientific">Metschnikowia bicuspidata var. bicuspidata NRRL YB-4993</name>
    <dbReference type="NCBI Taxonomy" id="869754"/>
    <lineage>
        <taxon>Eukaryota</taxon>
        <taxon>Fungi</taxon>
        <taxon>Dikarya</taxon>
        <taxon>Ascomycota</taxon>
        <taxon>Saccharomycotina</taxon>
        <taxon>Pichiomycetes</taxon>
        <taxon>Metschnikowiaceae</taxon>
        <taxon>Metschnikowia</taxon>
    </lineage>
</organism>
<dbReference type="AlphaFoldDB" id="A0A1A0GZ15"/>
<name>A0A1A0GZ15_9ASCO</name>